<dbReference type="Pfam" id="PF00059">
    <property type="entry name" value="Lectin_C"/>
    <property type="match status" value="1"/>
</dbReference>
<evidence type="ECO:0000313" key="5">
    <source>
        <dbReference type="Proteomes" id="UP000038045"/>
    </source>
</evidence>
<evidence type="ECO:0000313" key="6">
    <source>
        <dbReference type="WBParaSite" id="PTRK_0001119500.1"/>
    </source>
</evidence>
<dbReference type="PANTHER" id="PTHR46746:SF9">
    <property type="entry name" value="CD209 ANTIGEN-LIKE PROTEIN C-LIKE"/>
    <property type="match status" value="1"/>
</dbReference>
<keyword evidence="2" id="KW-1015">Disulfide bond</keyword>
<feature type="signal peptide" evidence="3">
    <location>
        <begin position="1"/>
        <end position="17"/>
    </location>
</feature>
<dbReference type="WBParaSite" id="PTRK_0001119500.1">
    <property type="protein sequence ID" value="PTRK_0001119500.1"/>
    <property type="gene ID" value="PTRK_0001119500"/>
</dbReference>
<dbReference type="GO" id="GO:0030246">
    <property type="term" value="F:carbohydrate binding"/>
    <property type="evidence" value="ECO:0007669"/>
    <property type="project" value="UniProtKB-KW"/>
</dbReference>
<dbReference type="InterPro" id="IPR016187">
    <property type="entry name" value="CTDL_fold"/>
</dbReference>
<evidence type="ECO:0000256" key="2">
    <source>
        <dbReference type="ARBA" id="ARBA00023157"/>
    </source>
</evidence>
<evidence type="ECO:0000256" key="1">
    <source>
        <dbReference type="ARBA" id="ARBA00022734"/>
    </source>
</evidence>
<keyword evidence="3" id="KW-0732">Signal</keyword>
<name>A0A0N4ZRR1_PARTI</name>
<organism evidence="5 6">
    <name type="scientific">Parastrongyloides trichosuri</name>
    <name type="common">Possum-specific nematode worm</name>
    <dbReference type="NCBI Taxonomy" id="131310"/>
    <lineage>
        <taxon>Eukaryota</taxon>
        <taxon>Metazoa</taxon>
        <taxon>Ecdysozoa</taxon>
        <taxon>Nematoda</taxon>
        <taxon>Chromadorea</taxon>
        <taxon>Rhabditida</taxon>
        <taxon>Tylenchina</taxon>
        <taxon>Panagrolaimomorpha</taxon>
        <taxon>Strongyloidoidea</taxon>
        <taxon>Strongyloididae</taxon>
        <taxon>Parastrongyloides</taxon>
    </lineage>
</organism>
<evidence type="ECO:0000259" key="4">
    <source>
        <dbReference type="PROSITE" id="PS50041"/>
    </source>
</evidence>
<accession>A0A0N4ZRR1</accession>
<dbReference type="SUPFAM" id="SSF56436">
    <property type="entry name" value="C-type lectin-like"/>
    <property type="match status" value="1"/>
</dbReference>
<feature type="chain" id="PRO_5005892181" evidence="3">
    <location>
        <begin position="18"/>
        <end position="170"/>
    </location>
</feature>
<dbReference type="SMART" id="SM00034">
    <property type="entry name" value="CLECT"/>
    <property type="match status" value="1"/>
</dbReference>
<dbReference type="InterPro" id="IPR051379">
    <property type="entry name" value="C-type_Lectin_Receptor_IMM"/>
</dbReference>
<dbReference type="Gene3D" id="3.10.100.10">
    <property type="entry name" value="Mannose-Binding Protein A, subunit A"/>
    <property type="match status" value="1"/>
</dbReference>
<proteinExistence type="predicted"/>
<dbReference type="Proteomes" id="UP000038045">
    <property type="component" value="Unplaced"/>
</dbReference>
<evidence type="ECO:0000256" key="3">
    <source>
        <dbReference type="SAM" id="SignalP"/>
    </source>
</evidence>
<dbReference type="AlphaFoldDB" id="A0A0N4ZRR1"/>
<dbReference type="InterPro" id="IPR016186">
    <property type="entry name" value="C-type_lectin-like/link_sf"/>
</dbReference>
<dbReference type="PROSITE" id="PS50041">
    <property type="entry name" value="C_TYPE_LECTIN_2"/>
    <property type="match status" value="1"/>
</dbReference>
<protein>
    <submittedName>
        <fullName evidence="6">C-type lectin domain-containing protein</fullName>
    </submittedName>
</protein>
<dbReference type="InterPro" id="IPR001304">
    <property type="entry name" value="C-type_lectin-like"/>
</dbReference>
<reference evidence="6" key="1">
    <citation type="submission" date="2017-02" db="UniProtKB">
        <authorList>
            <consortium name="WormBaseParasite"/>
        </authorList>
    </citation>
    <scope>IDENTIFICATION</scope>
</reference>
<dbReference type="PANTHER" id="PTHR46746">
    <property type="entry name" value="KILLER CELL LECTIN-LIKE RECEPTOR SUBFAMILY F MEMBER 2"/>
    <property type="match status" value="1"/>
</dbReference>
<dbReference type="STRING" id="131310.A0A0N4ZRR1"/>
<keyword evidence="1" id="KW-0430">Lectin</keyword>
<keyword evidence="5" id="KW-1185">Reference proteome</keyword>
<feature type="domain" description="C-type lectin" evidence="4">
    <location>
        <begin position="30"/>
        <end position="161"/>
    </location>
</feature>
<sequence length="170" mass="19888">MDFLIGVLYILINATLSEKTNCCPKGWINNEESCYYVIRNQLDFRTAEHYCISKHSLLVEIDTIDEWNLIRQLPPTDRYFWIGIRDSNNNNNNIISARGSILNIEQLQNLPWLVKKKDIIQKRDNGWSLLNNCAAYLNTINVDAGYVYFHNCNLNFYAICERNVTRLGFD</sequence>